<dbReference type="SUPFAM" id="SSF109854">
    <property type="entry name" value="DinB/YfiT-like putative metalloenzymes"/>
    <property type="match status" value="1"/>
</dbReference>
<dbReference type="Pfam" id="PF11716">
    <property type="entry name" value="MDMPI_N"/>
    <property type="match status" value="1"/>
</dbReference>
<dbReference type="Proteomes" id="UP000198504">
    <property type="component" value="Unassembled WGS sequence"/>
</dbReference>
<evidence type="ECO:0000313" key="3">
    <source>
        <dbReference type="Proteomes" id="UP000198504"/>
    </source>
</evidence>
<accession>A0A1H9JCV6</accession>
<proteinExistence type="predicted"/>
<dbReference type="STRING" id="1036181.SAMN05421756_106162"/>
<dbReference type="NCBIfam" id="TIGR03086">
    <property type="entry name" value="TIGR03086 family metal-binding protein"/>
    <property type="match status" value="1"/>
</dbReference>
<dbReference type="NCBIfam" id="TIGR03083">
    <property type="entry name" value="maleylpyruvate isomerase family mycothiol-dependent enzyme"/>
    <property type="match status" value="1"/>
</dbReference>
<sequence length="194" mass="20168">MSTSLPDAVVGACDAVDAALADLPATDLDARTPCADFALRALVEHFVGTSGAMARLGVGEPLDPEDPWGGGDHATEGDWVGRLRENLARIAEGWGRPEAWEGEAQVGGNAMPRPMLGQMALIEVATHGWDVARSAGRDVRLDPGVADALDDAAAQTAELGRRMGAYGPEVHVGPDADGLARALGRTGRDPAWRG</sequence>
<feature type="domain" description="Mycothiol-dependent maleylpyruvate isomerase metal-binding" evidence="1">
    <location>
        <begin position="12"/>
        <end position="132"/>
    </location>
</feature>
<gene>
    <name evidence="2" type="ORF">SAMN05421756_106162</name>
</gene>
<reference evidence="3" key="1">
    <citation type="submission" date="2016-10" db="EMBL/GenBank/DDBJ databases">
        <authorList>
            <person name="Varghese N."/>
            <person name="Submissions S."/>
        </authorList>
    </citation>
    <scope>NUCLEOTIDE SEQUENCE [LARGE SCALE GENOMIC DNA]</scope>
    <source>
        <strain evidence="3">CGMCC 4.6856</strain>
    </source>
</reference>
<dbReference type="EMBL" id="FOFA01000006">
    <property type="protein sequence ID" value="SEQ84666.1"/>
    <property type="molecule type" value="Genomic_DNA"/>
</dbReference>
<dbReference type="RefSeq" id="WP_091182260.1">
    <property type="nucleotide sequence ID" value="NZ_FOFA01000006.1"/>
</dbReference>
<evidence type="ECO:0000313" key="2">
    <source>
        <dbReference type="EMBL" id="SEQ84666.1"/>
    </source>
</evidence>
<dbReference type="GO" id="GO:0046872">
    <property type="term" value="F:metal ion binding"/>
    <property type="evidence" value="ECO:0007669"/>
    <property type="project" value="InterPro"/>
</dbReference>
<dbReference type="OrthoDB" id="5185819at2"/>
<dbReference type="InterPro" id="IPR017517">
    <property type="entry name" value="Maleyloyr_isom"/>
</dbReference>
<keyword evidence="3" id="KW-1185">Reference proteome</keyword>
<name>A0A1H9JCV6_9ACTN</name>
<protein>
    <submittedName>
        <fullName evidence="2">TIGR03086 family protein</fullName>
    </submittedName>
</protein>
<dbReference type="InterPro" id="IPR034660">
    <property type="entry name" value="DinB/YfiT-like"/>
</dbReference>
<dbReference type="InterPro" id="IPR017520">
    <property type="entry name" value="CHP03086"/>
</dbReference>
<dbReference type="Gene3D" id="1.20.120.450">
    <property type="entry name" value="dinb family like domain"/>
    <property type="match status" value="1"/>
</dbReference>
<evidence type="ECO:0000259" key="1">
    <source>
        <dbReference type="Pfam" id="PF11716"/>
    </source>
</evidence>
<dbReference type="AlphaFoldDB" id="A0A1H9JCV6"/>
<dbReference type="InterPro" id="IPR024344">
    <property type="entry name" value="MDMPI_metal-binding"/>
</dbReference>
<organism evidence="2 3">
    <name type="scientific">Microlunatus flavus</name>
    <dbReference type="NCBI Taxonomy" id="1036181"/>
    <lineage>
        <taxon>Bacteria</taxon>
        <taxon>Bacillati</taxon>
        <taxon>Actinomycetota</taxon>
        <taxon>Actinomycetes</taxon>
        <taxon>Propionibacteriales</taxon>
        <taxon>Propionibacteriaceae</taxon>
        <taxon>Microlunatus</taxon>
    </lineage>
</organism>